<sequence length="210" mass="23071">MVKRTLPRLYMVSNSPERPYPAQELPALVRQLTAQLPAIVQIREKHLDAKTLYEMTLLVKSLMHDSNSLLFLNERFDITLATGADGTHFPENSTPLGKVHAAAPDMLLGKSTHSLQSALSAEAEGADYLIFGPVFDTPLKKRYGSPMGLEKLEKVSRNVSIPVYAIGGITPANTRQCLDHGAYGIAALSIFHISENLSVTLENFKNVLDQ</sequence>
<evidence type="ECO:0000256" key="2">
    <source>
        <dbReference type="ARBA" id="ARBA00022977"/>
    </source>
</evidence>
<evidence type="ECO:0000313" key="4">
    <source>
        <dbReference type="EMBL" id="PWW83006.1"/>
    </source>
</evidence>
<dbReference type="InterPro" id="IPR022998">
    <property type="entry name" value="ThiamineP_synth_TenI"/>
</dbReference>
<dbReference type="EMBL" id="PDNZ01000001">
    <property type="protein sequence ID" value="PWW83006.1"/>
    <property type="molecule type" value="Genomic_DNA"/>
</dbReference>
<comment type="pathway">
    <text evidence="1">Cofactor biosynthesis; thiamine diphosphate biosynthesis.</text>
</comment>
<reference evidence="5" key="1">
    <citation type="submission" date="2017-10" db="EMBL/GenBank/DDBJ databases">
        <authorList>
            <person name="Gaisin V.A."/>
            <person name="Rysina M.S."/>
            <person name="Grouzdev D.S."/>
        </authorList>
    </citation>
    <scope>NUCLEOTIDE SEQUENCE [LARGE SCALE GENOMIC DNA]</scope>
    <source>
        <strain evidence="5">V1</strain>
    </source>
</reference>
<name>A0A317TBC5_9CHLB</name>
<dbReference type="RefSeq" id="WP_110021892.1">
    <property type="nucleotide sequence ID" value="NZ_PDNZ01000001.1"/>
</dbReference>
<dbReference type="AlphaFoldDB" id="A0A317TBC5"/>
<dbReference type="GO" id="GO:0004789">
    <property type="term" value="F:thiamine-phosphate diphosphorylase activity"/>
    <property type="evidence" value="ECO:0007669"/>
    <property type="project" value="TreeGrafter"/>
</dbReference>
<dbReference type="SUPFAM" id="SSF51391">
    <property type="entry name" value="Thiamin phosphate synthase"/>
    <property type="match status" value="1"/>
</dbReference>
<organism evidence="4 5">
    <name type="scientific">Prosthecochloris marina</name>
    <dbReference type="NCBI Taxonomy" id="2017681"/>
    <lineage>
        <taxon>Bacteria</taxon>
        <taxon>Pseudomonadati</taxon>
        <taxon>Chlorobiota</taxon>
        <taxon>Chlorobiia</taxon>
        <taxon>Chlorobiales</taxon>
        <taxon>Chlorobiaceae</taxon>
        <taxon>Prosthecochloris</taxon>
    </lineage>
</organism>
<dbReference type="PANTHER" id="PTHR20857">
    <property type="entry name" value="THIAMINE-PHOSPHATE PYROPHOSPHORYLASE"/>
    <property type="match status" value="1"/>
</dbReference>
<feature type="domain" description="Thiamine phosphate synthase/TenI" evidence="3">
    <location>
        <begin position="9"/>
        <end position="189"/>
    </location>
</feature>
<dbReference type="Gene3D" id="3.20.20.70">
    <property type="entry name" value="Aldolase class I"/>
    <property type="match status" value="1"/>
</dbReference>
<dbReference type="OrthoDB" id="194683at2"/>
<gene>
    <name evidence="4" type="ORF">CR164_00095</name>
</gene>
<accession>A0A317TBC5</accession>
<dbReference type="Pfam" id="PF02581">
    <property type="entry name" value="TMP-TENI"/>
    <property type="match status" value="1"/>
</dbReference>
<keyword evidence="2" id="KW-0784">Thiamine biosynthesis</keyword>
<evidence type="ECO:0000259" key="3">
    <source>
        <dbReference type="Pfam" id="PF02581"/>
    </source>
</evidence>
<evidence type="ECO:0000256" key="1">
    <source>
        <dbReference type="ARBA" id="ARBA00004948"/>
    </source>
</evidence>
<dbReference type="PANTHER" id="PTHR20857:SF15">
    <property type="entry name" value="THIAMINE-PHOSPHATE SYNTHASE"/>
    <property type="match status" value="1"/>
</dbReference>
<dbReference type="Proteomes" id="UP000246278">
    <property type="component" value="Unassembled WGS sequence"/>
</dbReference>
<comment type="caution">
    <text evidence="4">The sequence shown here is derived from an EMBL/GenBank/DDBJ whole genome shotgun (WGS) entry which is preliminary data.</text>
</comment>
<evidence type="ECO:0000313" key="5">
    <source>
        <dbReference type="Proteomes" id="UP000246278"/>
    </source>
</evidence>
<keyword evidence="5" id="KW-1185">Reference proteome</keyword>
<dbReference type="GO" id="GO:0009228">
    <property type="term" value="P:thiamine biosynthetic process"/>
    <property type="evidence" value="ECO:0007669"/>
    <property type="project" value="UniProtKB-KW"/>
</dbReference>
<dbReference type="CDD" id="cd00564">
    <property type="entry name" value="TMP_TenI"/>
    <property type="match status" value="1"/>
</dbReference>
<proteinExistence type="predicted"/>
<dbReference type="InterPro" id="IPR036206">
    <property type="entry name" value="ThiamineP_synth_sf"/>
</dbReference>
<protein>
    <submittedName>
        <fullName evidence="4">Thiamine phosphate synthase</fullName>
    </submittedName>
</protein>
<dbReference type="InterPro" id="IPR013785">
    <property type="entry name" value="Aldolase_TIM"/>
</dbReference>
<dbReference type="GO" id="GO:0005737">
    <property type="term" value="C:cytoplasm"/>
    <property type="evidence" value="ECO:0007669"/>
    <property type="project" value="TreeGrafter"/>
</dbReference>